<keyword evidence="6" id="KW-0206">Cytoskeleton</keyword>
<evidence type="ECO:0000256" key="6">
    <source>
        <dbReference type="ARBA" id="ARBA00023212"/>
    </source>
</evidence>
<keyword evidence="4" id="KW-0677">Repeat</keyword>
<dbReference type="GO" id="GO:0005737">
    <property type="term" value="C:cytoplasm"/>
    <property type="evidence" value="ECO:0007669"/>
    <property type="project" value="TreeGrafter"/>
</dbReference>
<gene>
    <name evidence="9" type="ORF">PTSG_11811</name>
</gene>
<protein>
    <recommendedName>
        <fullName evidence="7">Regulator of microtubule dynamics protein 1</fullName>
    </recommendedName>
    <alternativeName>
        <fullName evidence="8">Protein FAM82B</fullName>
    </alternativeName>
</protein>
<dbReference type="OMA" id="HKYYAIF"/>
<reference evidence="9" key="1">
    <citation type="submission" date="2009-08" db="EMBL/GenBank/DDBJ databases">
        <title>Annotation of Salpingoeca rosetta.</title>
        <authorList>
            <consortium name="The Broad Institute Genome Sequencing Platform"/>
            <person name="Russ C."/>
            <person name="Cuomo C."/>
            <person name="Burger G."/>
            <person name="Gray M.W."/>
            <person name="Holland P.W.H."/>
            <person name="King N."/>
            <person name="Lang F.B.F."/>
            <person name="Roger A.J."/>
            <person name="Ruiz-Trillo I."/>
            <person name="Young S.K."/>
            <person name="Zeng Q."/>
            <person name="Gargeya S."/>
            <person name="Alvarado L."/>
            <person name="Berlin A."/>
            <person name="Chapman S.B."/>
            <person name="Chen Z."/>
            <person name="Freedman E."/>
            <person name="Gellesch M."/>
            <person name="Goldberg J."/>
            <person name="Griggs A."/>
            <person name="Gujja S."/>
            <person name="Heilman E."/>
            <person name="Heiman D."/>
            <person name="Howarth C."/>
            <person name="Mehta T."/>
            <person name="Neiman D."/>
            <person name="Pearson M."/>
            <person name="Roberts A."/>
            <person name="Saif S."/>
            <person name="Shea T."/>
            <person name="Shenoy N."/>
            <person name="Sisk P."/>
            <person name="Stolte C."/>
            <person name="Sykes S."/>
            <person name="White J."/>
            <person name="Yandava C."/>
            <person name="Haas B."/>
            <person name="Nusbaum C."/>
            <person name="Birren B."/>
        </authorList>
    </citation>
    <scope>NUCLEOTIDE SEQUENCE [LARGE SCALE GENOMIC DNA]</scope>
    <source>
        <strain evidence="9">ATCC 50818</strain>
    </source>
</reference>
<dbReference type="FunCoup" id="F2TZG1">
    <property type="interactions" value="706"/>
</dbReference>
<evidence type="ECO:0000256" key="5">
    <source>
        <dbReference type="ARBA" id="ARBA00022803"/>
    </source>
</evidence>
<dbReference type="Proteomes" id="UP000007799">
    <property type="component" value="Unassembled WGS sequence"/>
</dbReference>
<dbReference type="AlphaFoldDB" id="F2TZG1"/>
<dbReference type="KEGG" id="sre:PTSG_11811"/>
<keyword evidence="5" id="KW-0802">TPR repeat</keyword>
<dbReference type="PANTHER" id="PTHR16056:SF16">
    <property type="entry name" value="REGULATOR OF MICROTUBULE DYNAMICS PROTEIN 1"/>
    <property type="match status" value="1"/>
</dbReference>
<evidence type="ECO:0000313" key="10">
    <source>
        <dbReference type="Proteomes" id="UP000007799"/>
    </source>
</evidence>
<dbReference type="STRING" id="946362.F2TZG1"/>
<dbReference type="GO" id="GO:0005876">
    <property type="term" value="C:spindle microtubule"/>
    <property type="evidence" value="ECO:0007669"/>
    <property type="project" value="TreeGrafter"/>
</dbReference>
<evidence type="ECO:0000256" key="8">
    <source>
        <dbReference type="ARBA" id="ARBA00041958"/>
    </source>
</evidence>
<dbReference type="InterPro" id="IPR049039">
    <property type="entry name" value="RMD1-3_a_helical_rpt"/>
</dbReference>
<dbReference type="eggNOG" id="ENOG502QSJV">
    <property type="taxonomic scope" value="Eukaryota"/>
</dbReference>
<evidence type="ECO:0000256" key="1">
    <source>
        <dbReference type="ARBA" id="ARBA00004245"/>
    </source>
</evidence>
<proteinExistence type="predicted"/>
<dbReference type="PANTHER" id="PTHR16056">
    <property type="entry name" value="REGULATOR OF MICROTUBULE DYNAMICS PROTEIN"/>
    <property type="match status" value="1"/>
</dbReference>
<evidence type="ECO:0000256" key="4">
    <source>
        <dbReference type="ARBA" id="ARBA00022737"/>
    </source>
</evidence>
<dbReference type="GeneID" id="16078537"/>
<dbReference type="EMBL" id="GL832957">
    <property type="protein sequence ID" value="EGD78985.1"/>
    <property type="molecule type" value="Genomic_DNA"/>
</dbReference>
<evidence type="ECO:0000256" key="7">
    <source>
        <dbReference type="ARBA" id="ARBA00039966"/>
    </source>
</evidence>
<evidence type="ECO:0000313" key="9">
    <source>
        <dbReference type="EMBL" id="EGD78985.1"/>
    </source>
</evidence>
<organism evidence="10">
    <name type="scientific">Salpingoeca rosetta (strain ATCC 50818 / BSB-021)</name>
    <dbReference type="NCBI Taxonomy" id="946362"/>
    <lineage>
        <taxon>Eukaryota</taxon>
        <taxon>Choanoflagellata</taxon>
        <taxon>Craspedida</taxon>
        <taxon>Salpingoecidae</taxon>
        <taxon>Salpingoeca</taxon>
    </lineage>
</organism>
<dbReference type="InParanoid" id="F2TZG1"/>
<accession>F2TZG1</accession>
<dbReference type="OrthoDB" id="69711at2759"/>
<keyword evidence="10" id="KW-1185">Reference proteome</keyword>
<dbReference type="SUPFAM" id="SSF48452">
    <property type="entry name" value="TPR-like"/>
    <property type="match status" value="1"/>
</dbReference>
<sequence length="322" mass="35333">MMMTLLRIGVRRACGGGAVMRMRMGMGLARFASTARVNTGWRRAAASMGGVVATGAAVALAAAAAAAASNSNDNVLVGASPLVVVSAAAEQQTPLAVAQEAENMYGSNPKAIYDMVGDYLKNGGERHAEVLWRYARACRDYSTEVSDKKEKKRLIFEGFEAAKEAVELDDRSFGSHKWVAIMTNATGEYLGSKQQLLDAYKIKAHFERACELNPQDATSRHLLGVWCFTFADMPWYQRKAAAALFATPPTSTYEEALQHFEQAEKLDPGFYTKNAMYLGKTHLRLHNKAEARKWLQACLDMTATNEDDHQAQAEAAKLIRHT</sequence>
<keyword evidence="3" id="KW-0963">Cytoplasm</keyword>
<dbReference type="Pfam" id="PF21033">
    <property type="entry name" value="RMD1-3"/>
    <property type="match status" value="1"/>
</dbReference>
<evidence type="ECO:0000256" key="3">
    <source>
        <dbReference type="ARBA" id="ARBA00022490"/>
    </source>
</evidence>
<name>F2TZG1_SALR5</name>
<comment type="subunit">
    <text evidence="2">Interacts with microtubules.</text>
</comment>
<dbReference type="RefSeq" id="XP_004997941.1">
    <property type="nucleotide sequence ID" value="XM_004997884.1"/>
</dbReference>
<dbReference type="InterPro" id="IPR011990">
    <property type="entry name" value="TPR-like_helical_dom_sf"/>
</dbReference>
<dbReference type="Gene3D" id="1.25.40.10">
    <property type="entry name" value="Tetratricopeptide repeat domain"/>
    <property type="match status" value="1"/>
</dbReference>
<dbReference type="GO" id="GO:0097431">
    <property type="term" value="C:mitotic spindle pole"/>
    <property type="evidence" value="ECO:0007669"/>
    <property type="project" value="TreeGrafter"/>
</dbReference>
<comment type="subcellular location">
    <subcellularLocation>
        <location evidence="1">Cytoplasm</location>
        <location evidence="1">Cytoskeleton</location>
    </subcellularLocation>
</comment>
<evidence type="ECO:0000256" key="2">
    <source>
        <dbReference type="ARBA" id="ARBA00011375"/>
    </source>
</evidence>
<dbReference type="GO" id="GO:0008017">
    <property type="term" value="F:microtubule binding"/>
    <property type="evidence" value="ECO:0007669"/>
    <property type="project" value="TreeGrafter"/>
</dbReference>